<evidence type="ECO:0008006" key="3">
    <source>
        <dbReference type="Google" id="ProtNLM"/>
    </source>
</evidence>
<comment type="caution">
    <text evidence="1">The sequence shown here is derived from an EMBL/GenBank/DDBJ whole genome shotgun (WGS) entry which is preliminary data.</text>
</comment>
<accession>A0A918PZQ4</accession>
<gene>
    <name evidence="1" type="ORF">GCM10011273_09350</name>
</gene>
<protein>
    <recommendedName>
        <fullName evidence="3">Lasso RiPP family leader peptide-containing protein</fullName>
    </recommendedName>
</protein>
<sequence>MTQVKAVYEAPTVAKVGDFETTTQNTGTGGTLDASFPVGTPFADLTFS</sequence>
<reference evidence="1" key="2">
    <citation type="submission" date="2020-09" db="EMBL/GenBank/DDBJ databases">
        <authorList>
            <person name="Sun Q."/>
            <person name="Kim S."/>
        </authorList>
    </citation>
    <scope>NUCLEOTIDE SEQUENCE</scope>
    <source>
        <strain evidence="1">KCTC 32296</strain>
    </source>
</reference>
<dbReference type="AlphaFoldDB" id="A0A918PZQ4"/>
<keyword evidence="2" id="KW-1185">Reference proteome</keyword>
<dbReference type="Proteomes" id="UP000662572">
    <property type="component" value="Unassembled WGS sequence"/>
</dbReference>
<evidence type="ECO:0000313" key="2">
    <source>
        <dbReference type="Proteomes" id="UP000662572"/>
    </source>
</evidence>
<dbReference type="RefSeq" id="WP_189485179.1">
    <property type="nucleotide sequence ID" value="NZ_BMZB01000001.1"/>
</dbReference>
<dbReference type="EMBL" id="BMZB01000001">
    <property type="protein sequence ID" value="GGZ26028.1"/>
    <property type="molecule type" value="Genomic_DNA"/>
</dbReference>
<reference evidence="1" key="1">
    <citation type="journal article" date="2014" name="Int. J. Syst. Evol. Microbiol.">
        <title>Complete genome sequence of Corynebacterium casei LMG S-19264T (=DSM 44701T), isolated from a smear-ripened cheese.</title>
        <authorList>
            <consortium name="US DOE Joint Genome Institute (JGI-PGF)"/>
            <person name="Walter F."/>
            <person name="Albersmeier A."/>
            <person name="Kalinowski J."/>
            <person name="Ruckert C."/>
        </authorList>
    </citation>
    <scope>NUCLEOTIDE SEQUENCE</scope>
    <source>
        <strain evidence="1">KCTC 32296</strain>
    </source>
</reference>
<evidence type="ECO:0000313" key="1">
    <source>
        <dbReference type="EMBL" id="GGZ26028.1"/>
    </source>
</evidence>
<dbReference type="NCBIfam" id="NF033521">
    <property type="entry name" value="lasso_leader_L3"/>
    <property type="match status" value="1"/>
</dbReference>
<proteinExistence type="predicted"/>
<name>A0A918PZQ4_9CAUL</name>
<organism evidence="1 2">
    <name type="scientific">Asticcacaulis endophyticus</name>
    <dbReference type="NCBI Taxonomy" id="1395890"/>
    <lineage>
        <taxon>Bacteria</taxon>
        <taxon>Pseudomonadati</taxon>
        <taxon>Pseudomonadota</taxon>
        <taxon>Alphaproteobacteria</taxon>
        <taxon>Caulobacterales</taxon>
        <taxon>Caulobacteraceae</taxon>
        <taxon>Asticcacaulis</taxon>
    </lineage>
</organism>